<dbReference type="PANTHER" id="PTHR38011:SF12">
    <property type="entry name" value="BIFUNCTIONAL DEAMINASE-REDUCTASE DOMAIN PROTEIN"/>
    <property type="match status" value="1"/>
</dbReference>
<dbReference type="InterPro" id="IPR002734">
    <property type="entry name" value="RibDG_C"/>
</dbReference>
<dbReference type="EMBL" id="BMWD01000038">
    <property type="protein sequence ID" value="GGX93333.1"/>
    <property type="molecule type" value="Genomic_DNA"/>
</dbReference>
<feature type="domain" description="Bacterial bifunctional deaminase-reductase C-terminal" evidence="1">
    <location>
        <begin position="3"/>
        <end position="167"/>
    </location>
</feature>
<evidence type="ECO:0000313" key="3">
    <source>
        <dbReference type="Proteomes" id="UP000645555"/>
    </source>
</evidence>
<name>A0A918U505_9ACTN</name>
<organism evidence="2 3">
    <name type="scientific">Streptomyces fructofermentans</name>
    <dbReference type="NCBI Taxonomy" id="152141"/>
    <lineage>
        <taxon>Bacteria</taxon>
        <taxon>Bacillati</taxon>
        <taxon>Actinomycetota</taxon>
        <taxon>Actinomycetes</taxon>
        <taxon>Kitasatosporales</taxon>
        <taxon>Streptomycetaceae</taxon>
        <taxon>Streptomyces</taxon>
    </lineage>
</organism>
<evidence type="ECO:0000259" key="1">
    <source>
        <dbReference type="Pfam" id="PF01872"/>
    </source>
</evidence>
<dbReference type="GO" id="GO:0008703">
    <property type="term" value="F:5-amino-6-(5-phosphoribosylamino)uracil reductase activity"/>
    <property type="evidence" value="ECO:0007669"/>
    <property type="project" value="InterPro"/>
</dbReference>
<sequence>MGKVVLDVSVSLDGFTAGPNVREAEPMGDGGERLHAWMAGSGPGGEVDVRVREEVDAAVGAVIVGRRTFDLGVGPWGGTPWPGVPTFVVTHRTQENMLGANGGMFVFDGLHAAARRAEDAAGDKDVLVLGAQTARQLLVAGLLDEVRLHLVPLLLGAGTPLFAGERTELTPAGPPVTGSVTHLRYRVLNT</sequence>
<keyword evidence="3" id="KW-1185">Reference proteome</keyword>
<dbReference type="RefSeq" id="WP_190039694.1">
    <property type="nucleotide sequence ID" value="NZ_BMWD01000038.1"/>
</dbReference>
<gene>
    <name evidence="2" type="ORF">GCM10010515_70340</name>
</gene>
<reference evidence="2" key="2">
    <citation type="submission" date="2020-09" db="EMBL/GenBank/DDBJ databases">
        <authorList>
            <person name="Sun Q."/>
            <person name="Ohkuma M."/>
        </authorList>
    </citation>
    <scope>NUCLEOTIDE SEQUENCE</scope>
    <source>
        <strain evidence="2">JCM 4956</strain>
    </source>
</reference>
<dbReference type="Gene3D" id="3.40.430.10">
    <property type="entry name" value="Dihydrofolate Reductase, subunit A"/>
    <property type="match status" value="1"/>
</dbReference>
<reference evidence="2" key="1">
    <citation type="journal article" date="2014" name="Int. J. Syst. Evol. Microbiol.">
        <title>Complete genome sequence of Corynebacterium casei LMG S-19264T (=DSM 44701T), isolated from a smear-ripened cheese.</title>
        <authorList>
            <consortium name="US DOE Joint Genome Institute (JGI-PGF)"/>
            <person name="Walter F."/>
            <person name="Albersmeier A."/>
            <person name="Kalinowski J."/>
            <person name="Ruckert C."/>
        </authorList>
    </citation>
    <scope>NUCLEOTIDE SEQUENCE</scope>
    <source>
        <strain evidence="2">JCM 4956</strain>
    </source>
</reference>
<dbReference type="GO" id="GO:0009231">
    <property type="term" value="P:riboflavin biosynthetic process"/>
    <property type="evidence" value="ECO:0007669"/>
    <property type="project" value="InterPro"/>
</dbReference>
<dbReference type="InterPro" id="IPR024072">
    <property type="entry name" value="DHFR-like_dom_sf"/>
</dbReference>
<dbReference type="Proteomes" id="UP000645555">
    <property type="component" value="Unassembled WGS sequence"/>
</dbReference>
<dbReference type="AlphaFoldDB" id="A0A918U505"/>
<comment type="caution">
    <text evidence="2">The sequence shown here is derived from an EMBL/GenBank/DDBJ whole genome shotgun (WGS) entry which is preliminary data.</text>
</comment>
<proteinExistence type="predicted"/>
<accession>A0A918U505</accession>
<dbReference type="PANTHER" id="PTHR38011">
    <property type="entry name" value="DIHYDROFOLATE REDUCTASE FAMILY PROTEIN (AFU_ORTHOLOGUE AFUA_8G06820)"/>
    <property type="match status" value="1"/>
</dbReference>
<dbReference type="SUPFAM" id="SSF53597">
    <property type="entry name" value="Dihydrofolate reductase-like"/>
    <property type="match status" value="1"/>
</dbReference>
<evidence type="ECO:0000313" key="2">
    <source>
        <dbReference type="EMBL" id="GGX93333.1"/>
    </source>
</evidence>
<dbReference type="Pfam" id="PF01872">
    <property type="entry name" value="RibD_C"/>
    <property type="match status" value="1"/>
</dbReference>
<dbReference type="InterPro" id="IPR050765">
    <property type="entry name" value="Riboflavin_Biosynth_HTPR"/>
</dbReference>
<protein>
    <submittedName>
        <fullName evidence="2">Deaminase reductase</fullName>
    </submittedName>
</protein>